<protein>
    <submittedName>
        <fullName evidence="1">Uncharacterized protein</fullName>
    </submittedName>
</protein>
<proteinExistence type="predicted"/>
<dbReference type="KEGG" id="spun:BFF78_36095"/>
<reference evidence="2" key="1">
    <citation type="submission" date="2016-09" db="EMBL/GenBank/DDBJ databases">
        <title>Streptomyces puniciscabiei strain:TW1S1 Genome sequencing and assembly.</title>
        <authorList>
            <person name="Kim M.-K."/>
            <person name="Kim S.B."/>
        </authorList>
    </citation>
    <scope>NUCLEOTIDE SEQUENCE [LARGE SCALE GENOMIC DNA]</scope>
    <source>
        <strain evidence="2">TW1S1</strain>
    </source>
</reference>
<accession>A0A1D7YJQ5</accession>
<evidence type="ECO:0000313" key="1">
    <source>
        <dbReference type="EMBL" id="AOR35776.1"/>
    </source>
</evidence>
<dbReference type="Proteomes" id="UP000094960">
    <property type="component" value="Chromosome"/>
</dbReference>
<keyword evidence="2" id="KW-1185">Reference proteome</keyword>
<dbReference type="RefSeq" id="WP_069782293.1">
    <property type="nucleotide sequence ID" value="NZ_CP017248.1"/>
</dbReference>
<dbReference type="AlphaFoldDB" id="A0A1D7YJQ5"/>
<name>A0A1D7YJQ5_9ACTN</name>
<organism evidence="1 2">
    <name type="scientific">Streptomyces fodineus</name>
    <dbReference type="NCBI Taxonomy" id="1904616"/>
    <lineage>
        <taxon>Bacteria</taxon>
        <taxon>Bacillati</taxon>
        <taxon>Actinomycetota</taxon>
        <taxon>Actinomycetes</taxon>
        <taxon>Kitasatosporales</taxon>
        <taxon>Streptomycetaceae</taxon>
        <taxon>Streptomyces</taxon>
    </lineage>
</organism>
<dbReference type="EMBL" id="CP017248">
    <property type="protein sequence ID" value="AOR35776.1"/>
    <property type="molecule type" value="Genomic_DNA"/>
</dbReference>
<evidence type="ECO:0000313" key="2">
    <source>
        <dbReference type="Proteomes" id="UP000094960"/>
    </source>
</evidence>
<sequence>MADMTKKTDNWPAAISRAQEYFLAHTPPGGLLALILTVISERDSIAASEVPLAKIRYELDDPAALHEILNDHCPPQPAPTKTDWYTAVRYWLEERTAPVPVQQRRAWAMANGQGPDTDPHWIPASHQPIDYVEAHPQSFFHRSVDVLKSTVDKPLLAECGGIAPMSAVEITGGAHDGARCRVLGVVWDRDDIARTVTAPVSYKVTHELRTGVVIPAAFVRLASEGDTFP</sequence>
<gene>
    <name evidence="1" type="ORF">BFF78_36095</name>
</gene>